<organism evidence="1 2">
    <name type="scientific">Rhizobium rhizogenes (strain K84 / ATCC BAA-868)</name>
    <name type="common">Agrobacterium radiobacter</name>
    <dbReference type="NCBI Taxonomy" id="311403"/>
    <lineage>
        <taxon>Bacteria</taxon>
        <taxon>Pseudomonadati</taxon>
        <taxon>Pseudomonadota</taxon>
        <taxon>Alphaproteobacteria</taxon>
        <taxon>Hyphomicrobiales</taxon>
        <taxon>Rhizobiaceae</taxon>
        <taxon>Rhizobium/Agrobacterium group</taxon>
        <taxon>Rhizobium</taxon>
    </lineage>
</organism>
<dbReference type="GO" id="GO:0019239">
    <property type="term" value="F:deaminase activity"/>
    <property type="evidence" value="ECO:0007669"/>
    <property type="project" value="TreeGrafter"/>
</dbReference>
<dbReference type="STRING" id="311403.Arad_7230"/>
<proteinExistence type="predicted"/>
<dbReference type="CDD" id="cd00448">
    <property type="entry name" value="YjgF_YER057c_UK114_family"/>
    <property type="match status" value="1"/>
</dbReference>
<evidence type="ECO:0000313" key="1">
    <source>
        <dbReference type="EMBL" id="ACM28778.1"/>
    </source>
</evidence>
<name>B9JM64_RHIR8</name>
<dbReference type="eggNOG" id="COG0251">
    <property type="taxonomic scope" value="Bacteria"/>
</dbReference>
<protein>
    <submittedName>
        <fullName evidence="1">Translation initiation inhibitor protein</fullName>
    </submittedName>
</protein>
<dbReference type="EMBL" id="CP000629">
    <property type="protein sequence ID" value="ACM28778.1"/>
    <property type="molecule type" value="Genomic_DNA"/>
</dbReference>
<dbReference type="PANTHER" id="PTHR11803:SF39">
    <property type="entry name" value="2-IMINOBUTANOATE_2-IMINOPROPANOATE DEAMINASE"/>
    <property type="match status" value="1"/>
</dbReference>
<sequence length="136" mass="14744">MYGGMRMQREIIEVPIISEAIRRLGAPTSAVVRMGDLVTTCGMPPIDTVSGEIVKGDIATQTRAVLDALSVALEHAGSSLSKVIKTTVYVTDPDLMAEVNAVYRAYFRDGFPARTSAAIKPWAQPFDIEIECIATR</sequence>
<dbReference type="InterPro" id="IPR006175">
    <property type="entry name" value="YjgF/YER057c/UK114"/>
</dbReference>
<dbReference type="KEGG" id="ara:Arad_7230"/>
<dbReference type="Pfam" id="PF01042">
    <property type="entry name" value="Ribonuc_L-PSP"/>
    <property type="match status" value="1"/>
</dbReference>
<dbReference type="PANTHER" id="PTHR11803">
    <property type="entry name" value="2-IMINOBUTANOATE/2-IMINOPROPANOATE DEAMINASE RIDA"/>
    <property type="match status" value="1"/>
</dbReference>
<dbReference type="SUPFAM" id="SSF55298">
    <property type="entry name" value="YjgF-like"/>
    <property type="match status" value="1"/>
</dbReference>
<reference evidence="1 2" key="1">
    <citation type="journal article" date="2009" name="J. Bacteriol.">
        <title>Genome sequences of three Agrobacterium biovars help elucidate the evolution of multichromosome genomes in bacteria.</title>
        <authorList>
            <person name="Slater S.C."/>
            <person name="Goldman B.S."/>
            <person name="Goodner B."/>
            <person name="Setubal J.C."/>
            <person name="Farrand S.K."/>
            <person name="Nester E.W."/>
            <person name="Burr T.J."/>
            <person name="Banta L."/>
            <person name="Dickerman A.W."/>
            <person name="Paulsen I."/>
            <person name="Otten L."/>
            <person name="Suen G."/>
            <person name="Welch R."/>
            <person name="Almeida N.F."/>
            <person name="Arnold F."/>
            <person name="Burton O.T."/>
            <person name="Du Z."/>
            <person name="Ewing A."/>
            <person name="Godsy E."/>
            <person name="Heisel S."/>
            <person name="Houmiel K.L."/>
            <person name="Jhaveri J."/>
            <person name="Lu J."/>
            <person name="Miller N.M."/>
            <person name="Norton S."/>
            <person name="Chen Q."/>
            <person name="Phoolcharoen W."/>
            <person name="Ohlin V."/>
            <person name="Ondrusek D."/>
            <person name="Pride N."/>
            <person name="Stricklin S.L."/>
            <person name="Sun J."/>
            <person name="Wheeler C."/>
            <person name="Wilson L."/>
            <person name="Zhu H."/>
            <person name="Wood D.W."/>
        </authorList>
    </citation>
    <scope>NUCLEOTIDE SEQUENCE [LARGE SCALE GENOMIC DNA]</scope>
    <source>
        <strain evidence="2">K84 / ATCC BAA-868</strain>
    </source>
</reference>
<dbReference type="GO" id="GO:0005829">
    <property type="term" value="C:cytosol"/>
    <property type="evidence" value="ECO:0007669"/>
    <property type="project" value="TreeGrafter"/>
</dbReference>
<dbReference type="Proteomes" id="UP000001600">
    <property type="component" value="Chromosome 2"/>
</dbReference>
<dbReference type="InterPro" id="IPR035959">
    <property type="entry name" value="RutC-like_sf"/>
</dbReference>
<dbReference type="HOGENOM" id="CLU_100715_7_3_5"/>
<dbReference type="Gene3D" id="3.30.1330.40">
    <property type="entry name" value="RutC-like"/>
    <property type="match status" value="1"/>
</dbReference>
<evidence type="ECO:0000313" key="2">
    <source>
        <dbReference type="Proteomes" id="UP000001600"/>
    </source>
</evidence>
<accession>B9JM64</accession>
<dbReference type="AlphaFoldDB" id="B9JM64"/>
<gene>
    <name evidence="1" type="ordered locus">Arad_7230</name>
</gene>